<dbReference type="GO" id="GO:0052621">
    <property type="term" value="F:diguanylate cyclase activity"/>
    <property type="evidence" value="ECO:0007669"/>
    <property type="project" value="UniProtKB-EC"/>
</dbReference>
<evidence type="ECO:0000256" key="3">
    <source>
        <dbReference type="SAM" id="Coils"/>
    </source>
</evidence>
<dbReference type="Proteomes" id="UP000228859">
    <property type="component" value="Unassembled WGS sequence"/>
</dbReference>
<dbReference type="RefSeq" id="WP_294894278.1">
    <property type="nucleotide sequence ID" value="NZ_DLUI01000137.1"/>
</dbReference>
<organism evidence="5 6">
    <name type="scientific">Sulfuricurvum kujiense</name>
    <dbReference type="NCBI Taxonomy" id="148813"/>
    <lineage>
        <taxon>Bacteria</taxon>
        <taxon>Pseudomonadati</taxon>
        <taxon>Campylobacterota</taxon>
        <taxon>Epsilonproteobacteria</taxon>
        <taxon>Campylobacterales</taxon>
        <taxon>Sulfurimonadaceae</taxon>
        <taxon>Sulfuricurvum</taxon>
    </lineage>
</organism>
<dbReference type="GO" id="GO:0043709">
    <property type="term" value="P:cell adhesion involved in single-species biofilm formation"/>
    <property type="evidence" value="ECO:0007669"/>
    <property type="project" value="TreeGrafter"/>
</dbReference>
<evidence type="ECO:0000313" key="6">
    <source>
        <dbReference type="Proteomes" id="UP000228859"/>
    </source>
</evidence>
<dbReference type="InterPro" id="IPR043128">
    <property type="entry name" value="Rev_trsase/Diguanyl_cyclase"/>
</dbReference>
<feature type="domain" description="GGDEF" evidence="4">
    <location>
        <begin position="178"/>
        <end position="309"/>
    </location>
</feature>
<dbReference type="PANTHER" id="PTHR45138">
    <property type="entry name" value="REGULATORY COMPONENTS OF SENSORY TRANSDUCTION SYSTEM"/>
    <property type="match status" value="1"/>
</dbReference>
<dbReference type="SUPFAM" id="SSF55073">
    <property type="entry name" value="Nucleotide cyclase"/>
    <property type="match status" value="1"/>
</dbReference>
<evidence type="ECO:0000256" key="2">
    <source>
        <dbReference type="ARBA" id="ARBA00034247"/>
    </source>
</evidence>
<dbReference type="Gene3D" id="3.30.70.270">
    <property type="match status" value="1"/>
</dbReference>
<dbReference type="PROSITE" id="PS50887">
    <property type="entry name" value="GGDEF"/>
    <property type="match status" value="1"/>
</dbReference>
<comment type="catalytic activity">
    <reaction evidence="2">
        <text>2 GTP = 3',3'-c-di-GMP + 2 diphosphate</text>
        <dbReference type="Rhea" id="RHEA:24898"/>
        <dbReference type="ChEBI" id="CHEBI:33019"/>
        <dbReference type="ChEBI" id="CHEBI:37565"/>
        <dbReference type="ChEBI" id="CHEBI:58805"/>
        <dbReference type="EC" id="2.7.7.65"/>
    </reaction>
</comment>
<keyword evidence="3" id="KW-0175">Coiled coil</keyword>
<dbReference type="Pfam" id="PF00990">
    <property type="entry name" value="GGDEF"/>
    <property type="match status" value="1"/>
</dbReference>
<dbReference type="GO" id="GO:1902201">
    <property type="term" value="P:negative regulation of bacterial-type flagellum-dependent cell motility"/>
    <property type="evidence" value="ECO:0007669"/>
    <property type="project" value="TreeGrafter"/>
</dbReference>
<gene>
    <name evidence="5" type="ORF">CFH83_09505</name>
</gene>
<dbReference type="NCBIfam" id="TIGR00254">
    <property type="entry name" value="GGDEF"/>
    <property type="match status" value="1"/>
</dbReference>
<dbReference type="EMBL" id="DLUI01000137">
    <property type="protein sequence ID" value="DAB37753.1"/>
    <property type="molecule type" value="Genomic_DNA"/>
</dbReference>
<evidence type="ECO:0000313" key="5">
    <source>
        <dbReference type="EMBL" id="DAB37753.1"/>
    </source>
</evidence>
<protein>
    <recommendedName>
        <fullName evidence="1">diguanylate cyclase</fullName>
        <ecNumber evidence="1">2.7.7.65</ecNumber>
    </recommendedName>
</protein>
<evidence type="ECO:0000256" key="1">
    <source>
        <dbReference type="ARBA" id="ARBA00012528"/>
    </source>
</evidence>
<dbReference type="GO" id="GO:0005886">
    <property type="term" value="C:plasma membrane"/>
    <property type="evidence" value="ECO:0007669"/>
    <property type="project" value="TreeGrafter"/>
</dbReference>
<dbReference type="InterPro" id="IPR000160">
    <property type="entry name" value="GGDEF_dom"/>
</dbReference>
<dbReference type="InterPro" id="IPR029787">
    <property type="entry name" value="Nucleotide_cyclase"/>
</dbReference>
<dbReference type="CDD" id="cd01949">
    <property type="entry name" value="GGDEF"/>
    <property type="match status" value="1"/>
</dbReference>
<accession>A0A2D3WMH3</accession>
<comment type="caution">
    <text evidence="5">The sequence shown here is derived from an EMBL/GenBank/DDBJ whole genome shotgun (WGS) entry which is preliminary data.</text>
</comment>
<dbReference type="InterPro" id="IPR050469">
    <property type="entry name" value="Diguanylate_Cyclase"/>
</dbReference>
<dbReference type="AlphaFoldDB" id="A0A2D3WMH3"/>
<dbReference type="EC" id="2.7.7.65" evidence="1"/>
<evidence type="ECO:0000259" key="4">
    <source>
        <dbReference type="PROSITE" id="PS50887"/>
    </source>
</evidence>
<dbReference type="PANTHER" id="PTHR45138:SF9">
    <property type="entry name" value="DIGUANYLATE CYCLASE DGCM-RELATED"/>
    <property type="match status" value="1"/>
</dbReference>
<reference evidence="5 6" key="1">
    <citation type="journal article" date="2017" name="Front. Microbiol.">
        <title>Comparative Genomic Analysis of the Class Epsilonproteobacteria and Proposed Reclassification to Epsilonbacteraeota (phyl. nov.).</title>
        <authorList>
            <person name="Waite D.W."/>
            <person name="Vanwonterghem I."/>
            <person name="Rinke C."/>
            <person name="Parks D.H."/>
            <person name="Zhang Y."/>
            <person name="Takai K."/>
            <person name="Sievert S.M."/>
            <person name="Simon J."/>
            <person name="Campbell B.J."/>
            <person name="Hanson T.E."/>
            <person name="Woyke T."/>
            <person name="Klotz M.G."/>
            <person name="Hugenholtz P."/>
        </authorList>
    </citation>
    <scope>NUCLEOTIDE SEQUENCE [LARGE SCALE GENOMIC DNA]</scope>
    <source>
        <strain evidence="5">UBA12443</strain>
    </source>
</reference>
<dbReference type="SMART" id="SM00267">
    <property type="entry name" value="GGDEF"/>
    <property type="match status" value="1"/>
</dbReference>
<sequence>MDDSKVYEKIFSIHDQTIGALRSLQIPPFPHNYKKYFDDIFKVQADPSLVDEQKKNDPSIETHDDLSRYLDIAHKSIASFVETHADISHVAELQENYISKASQEGVERCVNFVDGLSELGKNMSLELKKAQKKIDDLTSELQETVLALTVDPLTRVTNRKGMIDDLNSVIQAGESKALPIVLLMIDADNFKHINDAHGHLAGDKVLYFFAQSIKSVIRGGDKVYRYGGEEFTVVLSRCDREQAFEVADKIRSKIEQSHLIYSGKTIKMTVSVGATMHHAGDSYDAFVGRADDALYRAKKEGKNRTVLFD</sequence>
<dbReference type="FunFam" id="3.30.70.270:FF:000001">
    <property type="entry name" value="Diguanylate cyclase domain protein"/>
    <property type="match status" value="1"/>
</dbReference>
<proteinExistence type="predicted"/>
<feature type="coiled-coil region" evidence="3">
    <location>
        <begin position="120"/>
        <end position="147"/>
    </location>
</feature>
<name>A0A2D3WMH3_9BACT</name>